<sequence>MQCLESYPSTFENEIITLRSKGYEPVFAKDIPEIINGNQKPEKKPVVLTMDDGYKDFYTNALPVIIRQKALDSGYVEVGSHIVHHTSLTNVSSKNAEYEIKESKRMLEEMFNTKVLPFAYPYGRSDKAIQCQVPRFSRTLSAYFSLN</sequence>
<protein>
    <recommendedName>
        <fullName evidence="3">NodB homology domain-containing protein</fullName>
    </recommendedName>
</protein>
<dbReference type="SUPFAM" id="SSF88713">
    <property type="entry name" value="Glycoside hydrolase/deacetylase"/>
    <property type="match status" value="1"/>
</dbReference>
<dbReference type="GO" id="GO:0016810">
    <property type="term" value="F:hydrolase activity, acting on carbon-nitrogen (but not peptide) bonds"/>
    <property type="evidence" value="ECO:0007669"/>
    <property type="project" value="InterPro"/>
</dbReference>
<dbReference type="InterPro" id="IPR002509">
    <property type="entry name" value="NODB_dom"/>
</dbReference>
<dbReference type="EMBL" id="MEVN01000028">
    <property type="protein sequence ID" value="OGC56839.1"/>
    <property type="molecule type" value="Genomic_DNA"/>
</dbReference>
<organism evidence="4 5">
    <name type="scientific">candidate division WWE3 bacterium RIFCSPLOWO2_12_FULL_36_10</name>
    <dbReference type="NCBI Taxonomy" id="1802630"/>
    <lineage>
        <taxon>Bacteria</taxon>
        <taxon>Katanobacteria</taxon>
    </lineage>
</organism>
<comment type="subcellular location">
    <subcellularLocation>
        <location evidence="1">Secreted</location>
    </subcellularLocation>
</comment>
<keyword evidence="2" id="KW-0732">Signal</keyword>
<dbReference type="PANTHER" id="PTHR34216:SF3">
    <property type="entry name" value="POLY-BETA-1,6-N-ACETYL-D-GLUCOSAMINE N-DEACETYLASE"/>
    <property type="match status" value="1"/>
</dbReference>
<dbReference type="Proteomes" id="UP000177763">
    <property type="component" value="Unassembled WGS sequence"/>
</dbReference>
<proteinExistence type="predicted"/>
<evidence type="ECO:0000313" key="4">
    <source>
        <dbReference type="EMBL" id="OGC56839.1"/>
    </source>
</evidence>
<feature type="domain" description="NodB homology" evidence="3">
    <location>
        <begin position="12"/>
        <end position="147"/>
    </location>
</feature>
<dbReference type="InterPro" id="IPR011330">
    <property type="entry name" value="Glyco_hydro/deAcase_b/a-brl"/>
</dbReference>
<dbReference type="STRING" id="1802630.A3H26_01230"/>
<accession>A0A1F4VI34</accession>
<dbReference type="InterPro" id="IPR051398">
    <property type="entry name" value="Polysacch_Deacetylase"/>
</dbReference>
<dbReference type="Gene3D" id="3.20.20.370">
    <property type="entry name" value="Glycoside hydrolase/deacetylase"/>
    <property type="match status" value="2"/>
</dbReference>
<evidence type="ECO:0000256" key="2">
    <source>
        <dbReference type="ARBA" id="ARBA00022729"/>
    </source>
</evidence>
<dbReference type="PROSITE" id="PS51677">
    <property type="entry name" value="NODB"/>
    <property type="match status" value="1"/>
</dbReference>
<dbReference type="AlphaFoldDB" id="A0A1F4VI34"/>
<dbReference type="GO" id="GO:0005975">
    <property type="term" value="P:carbohydrate metabolic process"/>
    <property type="evidence" value="ECO:0007669"/>
    <property type="project" value="InterPro"/>
</dbReference>
<name>A0A1F4VI34_UNCKA</name>
<evidence type="ECO:0000313" key="5">
    <source>
        <dbReference type="Proteomes" id="UP000177763"/>
    </source>
</evidence>
<dbReference type="GO" id="GO:0005576">
    <property type="term" value="C:extracellular region"/>
    <property type="evidence" value="ECO:0007669"/>
    <property type="project" value="UniProtKB-SubCell"/>
</dbReference>
<dbReference type="CDD" id="cd10918">
    <property type="entry name" value="CE4_NodB_like_5s_6s"/>
    <property type="match status" value="1"/>
</dbReference>
<reference evidence="4 5" key="1">
    <citation type="journal article" date="2016" name="Nat. Commun.">
        <title>Thousands of microbial genomes shed light on interconnected biogeochemical processes in an aquifer system.</title>
        <authorList>
            <person name="Anantharaman K."/>
            <person name="Brown C.T."/>
            <person name="Hug L.A."/>
            <person name="Sharon I."/>
            <person name="Castelle C.J."/>
            <person name="Probst A.J."/>
            <person name="Thomas B.C."/>
            <person name="Singh A."/>
            <person name="Wilkins M.J."/>
            <person name="Karaoz U."/>
            <person name="Brodie E.L."/>
            <person name="Williams K.H."/>
            <person name="Hubbard S.S."/>
            <person name="Banfield J.F."/>
        </authorList>
    </citation>
    <scope>NUCLEOTIDE SEQUENCE [LARGE SCALE GENOMIC DNA]</scope>
</reference>
<evidence type="ECO:0000256" key="1">
    <source>
        <dbReference type="ARBA" id="ARBA00004613"/>
    </source>
</evidence>
<evidence type="ECO:0000259" key="3">
    <source>
        <dbReference type="PROSITE" id="PS51677"/>
    </source>
</evidence>
<comment type="caution">
    <text evidence="4">The sequence shown here is derived from an EMBL/GenBank/DDBJ whole genome shotgun (WGS) entry which is preliminary data.</text>
</comment>
<dbReference type="Pfam" id="PF01522">
    <property type="entry name" value="Polysacc_deac_1"/>
    <property type="match status" value="1"/>
</dbReference>
<gene>
    <name evidence="4" type="ORF">A3H26_01230</name>
</gene>
<dbReference type="PANTHER" id="PTHR34216">
    <property type="match status" value="1"/>
</dbReference>